<dbReference type="Gene3D" id="6.10.140.2160">
    <property type="match status" value="1"/>
</dbReference>
<dbReference type="Proteomes" id="UP000676478">
    <property type="component" value="Unassembled WGS sequence"/>
</dbReference>
<dbReference type="EMBL" id="JAERKF010000044">
    <property type="protein sequence ID" value="MBS1011889.1"/>
    <property type="molecule type" value="Genomic_DNA"/>
</dbReference>
<reference evidence="4" key="1">
    <citation type="submission" date="2020-12" db="EMBL/GenBank/DDBJ databases">
        <authorList>
            <person name="Mcmullen J.G."/>
        </authorList>
    </citation>
    <scope>NUCLEOTIDE SEQUENCE</scope>
    <source>
        <strain evidence="4">Dm-2019-70</strain>
    </source>
</reference>
<evidence type="ECO:0000256" key="2">
    <source>
        <dbReference type="ARBA" id="ARBA00023219"/>
    </source>
</evidence>
<accession>A0AA41JUS3</accession>
<evidence type="ECO:0000313" key="4">
    <source>
        <dbReference type="EMBL" id="MBS1011889.1"/>
    </source>
</evidence>
<dbReference type="InterPro" id="IPR052404">
    <property type="entry name" value="SPP1-like_terminase"/>
</dbReference>
<dbReference type="PANTHER" id="PTHR41328:SF2">
    <property type="entry name" value="TERMINASE SMALL SUBUNIT"/>
    <property type="match status" value="1"/>
</dbReference>
<proteinExistence type="predicted"/>
<evidence type="ECO:0000256" key="3">
    <source>
        <dbReference type="SAM" id="MobiDB-lite"/>
    </source>
</evidence>
<reference evidence="4" key="2">
    <citation type="submission" date="2022-09" db="EMBL/GenBank/DDBJ databases">
        <title>Genome-inferred correspondence between phylogeny and metabolic traits in the wild Drosophila gut microbiome.</title>
        <authorList>
            <person name="Bueno E."/>
            <person name="Blow F."/>
            <person name="Douglas A.E."/>
        </authorList>
    </citation>
    <scope>NUCLEOTIDE SEQUENCE</scope>
    <source>
        <strain evidence="4">Dm-2019-70</strain>
    </source>
</reference>
<name>A0AA41JUS3_LEVBR</name>
<evidence type="ECO:0000313" key="5">
    <source>
        <dbReference type="Proteomes" id="UP000676478"/>
    </source>
</evidence>
<evidence type="ECO:0000256" key="1">
    <source>
        <dbReference type="ARBA" id="ARBA00022612"/>
    </source>
</evidence>
<gene>
    <name evidence="4" type="ORF">JK167_13950</name>
</gene>
<dbReference type="InterPro" id="IPR005335">
    <property type="entry name" value="Terminase_ssu"/>
</dbReference>
<dbReference type="RefSeq" id="WP_211756946.1">
    <property type="nucleotide sequence ID" value="NZ_JAERKF010000044.1"/>
</dbReference>
<feature type="compositionally biased region" description="Basic and acidic residues" evidence="3">
    <location>
        <begin position="153"/>
        <end position="168"/>
    </location>
</feature>
<protein>
    <submittedName>
        <fullName evidence="4">Terminase small subunit</fullName>
    </submittedName>
</protein>
<dbReference type="GO" id="GO:0051276">
    <property type="term" value="P:chromosome organization"/>
    <property type="evidence" value="ECO:0007669"/>
    <property type="project" value="InterPro"/>
</dbReference>
<dbReference type="InterPro" id="IPR038713">
    <property type="entry name" value="Terminase_Gp1_N_sf"/>
</dbReference>
<dbReference type="AlphaFoldDB" id="A0AA41JUS3"/>
<keyword evidence="1" id="KW-1188">Viral release from host cell</keyword>
<organism evidence="4 5">
    <name type="scientific">Levilactobacillus brevis</name>
    <name type="common">Lactobacillus brevis</name>
    <dbReference type="NCBI Taxonomy" id="1580"/>
    <lineage>
        <taxon>Bacteria</taxon>
        <taxon>Bacillati</taxon>
        <taxon>Bacillota</taxon>
        <taxon>Bacilli</taxon>
        <taxon>Lactobacillales</taxon>
        <taxon>Lactobacillaceae</taxon>
        <taxon>Levilactobacillus</taxon>
    </lineage>
</organism>
<dbReference type="Pfam" id="PF03592">
    <property type="entry name" value="Terminase_2"/>
    <property type="match status" value="1"/>
</dbReference>
<dbReference type="Gene3D" id="1.10.10.1400">
    <property type="entry name" value="Terminase, small subunit, N-terminal DNA-binding domain, HTH motif"/>
    <property type="match status" value="1"/>
</dbReference>
<keyword evidence="2" id="KW-0231">Viral genome packaging</keyword>
<sequence>MKLTVEQQKFADNYIKSGNATQSAIDAGYSKKTAKVIATENLTKPYLKSYIDSKLSEIESHKIMDATEALRLLTSIARGETKETVISSAPFGTTEDEKTADLKTRISATKEILKRYPSSDKLMSAKIRKLEAEADVAEKKARDARSGGQDVGKQFDKMFERLKEDSGK</sequence>
<feature type="region of interest" description="Disordered" evidence="3">
    <location>
        <begin position="138"/>
        <end position="168"/>
    </location>
</feature>
<dbReference type="PANTHER" id="PTHR41328">
    <property type="entry name" value="TERMINASE SMALL SUBUNIT-RELATED"/>
    <property type="match status" value="1"/>
</dbReference>
<comment type="caution">
    <text evidence="4">The sequence shown here is derived from an EMBL/GenBank/DDBJ whole genome shotgun (WGS) entry which is preliminary data.</text>
</comment>